<accession>A0A2A2GBD3</accession>
<feature type="chain" id="PRO_5012426175" description="DUF4168 domain-containing protein" evidence="1">
    <location>
        <begin position="24"/>
        <end position="162"/>
    </location>
</feature>
<dbReference type="RefSeq" id="WP_095606290.1">
    <property type="nucleotide sequence ID" value="NZ_NSKE01000005.1"/>
</dbReference>
<reference evidence="3 4" key="1">
    <citation type="submission" date="2017-08" db="EMBL/GenBank/DDBJ databases">
        <title>Aliifodinibius alkalisoli sp. nov., isolated from saline alkaline soil.</title>
        <authorList>
            <person name="Liu D."/>
            <person name="Zhang G."/>
        </authorList>
    </citation>
    <scope>NUCLEOTIDE SEQUENCE [LARGE SCALE GENOMIC DNA]</scope>
    <source>
        <strain evidence="3 4">WN023</strain>
    </source>
</reference>
<dbReference type="EMBL" id="NSKE01000005">
    <property type="protein sequence ID" value="PAU94159.1"/>
    <property type="molecule type" value="Genomic_DNA"/>
</dbReference>
<evidence type="ECO:0000259" key="2">
    <source>
        <dbReference type="Pfam" id="PF13767"/>
    </source>
</evidence>
<dbReference type="Proteomes" id="UP000218831">
    <property type="component" value="Unassembled WGS sequence"/>
</dbReference>
<feature type="signal peptide" evidence="1">
    <location>
        <begin position="1"/>
        <end position="23"/>
    </location>
</feature>
<keyword evidence="4" id="KW-1185">Reference proteome</keyword>
<feature type="domain" description="DUF4168" evidence="2">
    <location>
        <begin position="93"/>
        <end position="147"/>
    </location>
</feature>
<keyword evidence="1" id="KW-0732">Signal</keyword>
<evidence type="ECO:0000313" key="3">
    <source>
        <dbReference type="EMBL" id="PAU94159.1"/>
    </source>
</evidence>
<gene>
    <name evidence="3" type="ORF">CK503_08065</name>
</gene>
<dbReference type="Pfam" id="PF13767">
    <property type="entry name" value="DUF4168"/>
    <property type="match status" value="1"/>
</dbReference>
<evidence type="ECO:0000256" key="1">
    <source>
        <dbReference type="SAM" id="SignalP"/>
    </source>
</evidence>
<organism evidence="3 4">
    <name type="scientific">Fodinibius salipaludis</name>
    <dbReference type="NCBI Taxonomy" id="2032627"/>
    <lineage>
        <taxon>Bacteria</taxon>
        <taxon>Pseudomonadati</taxon>
        <taxon>Balneolota</taxon>
        <taxon>Balneolia</taxon>
        <taxon>Balneolales</taxon>
        <taxon>Balneolaceae</taxon>
        <taxon>Fodinibius</taxon>
    </lineage>
</organism>
<proteinExistence type="predicted"/>
<sequence>MKFFKQSAAFVLGFLLMAGSVLAQGNPMQQKMQQTQPDSISDEELKKFAAVTSEVNEKIDAEIVSLLADKEMDPERFQEIMMKQRNPQTDSADVSEQEQKTVDEIQPKLMKVQQKEIMNAMENNGLQPQRFQAIVKALQSNPEVVKRYQKITQEQQQQNGQN</sequence>
<dbReference type="InterPro" id="IPR025433">
    <property type="entry name" value="DUF4168"/>
</dbReference>
<evidence type="ECO:0000313" key="4">
    <source>
        <dbReference type="Proteomes" id="UP000218831"/>
    </source>
</evidence>
<name>A0A2A2GBD3_9BACT</name>
<comment type="caution">
    <text evidence="3">The sequence shown here is derived from an EMBL/GenBank/DDBJ whole genome shotgun (WGS) entry which is preliminary data.</text>
</comment>
<dbReference type="AlphaFoldDB" id="A0A2A2GBD3"/>
<dbReference type="OrthoDB" id="1525041at2"/>
<protein>
    <recommendedName>
        <fullName evidence="2">DUF4168 domain-containing protein</fullName>
    </recommendedName>
</protein>